<dbReference type="SUPFAM" id="SSF52540">
    <property type="entry name" value="P-loop containing nucleoside triphosphate hydrolases"/>
    <property type="match status" value="1"/>
</dbReference>
<dbReference type="PANTHER" id="PTHR47977">
    <property type="entry name" value="RAS-RELATED PROTEIN RAB"/>
    <property type="match status" value="1"/>
</dbReference>
<evidence type="ECO:0000256" key="2">
    <source>
        <dbReference type="ARBA" id="ARBA00023134"/>
    </source>
</evidence>
<dbReference type="InterPro" id="IPR001806">
    <property type="entry name" value="Small_GTPase"/>
</dbReference>
<evidence type="ECO:0000256" key="1">
    <source>
        <dbReference type="ARBA" id="ARBA00022741"/>
    </source>
</evidence>
<dbReference type="GO" id="GO:0005525">
    <property type="term" value="F:GTP binding"/>
    <property type="evidence" value="ECO:0007669"/>
    <property type="project" value="UniProtKB-KW"/>
</dbReference>
<dbReference type="SMART" id="SM00175">
    <property type="entry name" value="RAB"/>
    <property type="match status" value="1"/>
</dbReference>
<dbReference type="PROSITE" id="PS51421">
    <property type="entry name" value="RAS"/>
    <property type="match status" value="1"/>
</dbReference>
<dbReference type="InterPro" id="IPR050227">
    <property type="entry name" value="Rab"/>
</dbReference>
<dbReference type="Gene3D" id="3.40.50.300">
    <property type="entry name" value="P-loop containing nucleotide triphosphate hydrolases"/>
    <property type="match status" value="1"/>
</dbReference>
<dbReference type="SMART" id="SM00173">
    <property type="entry name" value="RAS"/>
    <property type="match status" value="1"/>
</dbReference>
<dbReference type="PROSITE" id="PS51419">
    <property type="entry name" value="RAB"/>
    <property type="match status" value="1"/>
</dbReference>
<sequence>MSDAFKFKIIVVGDAAVGKTSLIKRYITNTFEKDYISTLGMQFSKYEALVEGEKVELLLWDLAGQESFSTLRDRFYAGSSGAIVVFSLSPEELETYDHVTKWLSDVKESCGNIPTLLFGNKADLVDQNALTTSPNYATSDVHVKKFAQDQKIVEYYKTSALTGQSVNEAFQALVFKLYQRATI</sequence>
<dbReference type="SMART" id="SM00174">
    <property type="entry name" value="RHO"/>
    <property type="match status" value="1"/>
</dbReference>
<dbReference type="GO" id="GO:0003924">
    <property type="term" value="F:GTPase activity"/>
    <property type="evidence" value="ECO:0007669"/>
    <property type="project" value="InterPro"/>
</dbReference>
<keyword evidence="1" id="KW-0547">Nucleotide-binding</keyword>
<dbReference type="EMBL" id="LAZR01003830">
    <property type="protein sequence ID" value="KKN14302.1"/>
    <property type="molecule type" value="Genomic_DNA"/>
</dbReference>
<protein>
    <recommendedName>
        <fullName evidence="4">GTP-binding protein</fullName>
    </recommendedName>
</protein>
<evidence type="ECO:0000313" key="3">
    <source>
        <dbReference type="EMBL" id="KKN14302.1"/>
    </source>
</evidence>
<comment type="caution">
    <text evidence="3">The sequence shown here is derived from an EMBL/GenBank/DDBJ whole genome shotgun (WGS) entry which is preliminary data.</text>
</comment>
<dbReference type="Pfam" id="PF00071">
    <property type="entry name" value="Ras"/>
    <property type="match status" value="1"/>
</dbReference>
<dbReference type="NCBIfam" id="TIGR00231">
    <property type="entry name" value="small_GTP"/>
    <property type="match status" value="1"/>
</dbReference>
<organism evidence="3">
    <name type="scientific">marine sediment metagenome</name>
    <dbReference type="NCBI Taxonomy" id="412755"/>
    <lineage>
        <taxon>unclassified sequences</taxon>
        <taxon>metagenomes</taxon>
        <taxon>ecological metagenomes</taxon>
    </lineage>
</organism>
<dbReference type="AlphaFoldDB" id="A0A0F9NQK9"/>
<gene>
    <name evidence="3" type="ORF">LCGC14_0997450</name>
</gene>
<dbReference type="SMART" id="SM00176">
    <property type="entry name" value="RAN"/>
    <property type="match status" value="1"/>
</dbReference>
<accession>A0A0F9NQK9</accession>
<dbReference type="PROSITE" id="PS51420">
    <property type="entry name" value="RHO"/>
    <property type="match status" value="1"/>
</dbReference>
<evidence type="ECO:0008006" key="4">
    <source>
        <dbReference type="Google" id="ProtNLM"/>
    </source>
</evidence>
<reference evidence="3" key="1">
    <citation type="journal article" date="2015" name="Nature">
        <title>Complex archaea that bridge the gap between prokaryotes and eukaryotes.</title>
        <authorList>
            <person name="Spang A."/>
            <person name="Saw J.H."/>
            <person name="Jorgensen S.L."/>
            <person name="Zaremba-Niedzwiedzka K."/>
            <person name="Martijn J."/>
            <person name="Lind A.E."/>
            <person name="van Eijk R."/>
            <person name="Schleper C."/>
            <person name="Guy L."/>
            <person name="Ettema T.J."/>
        </authorList>
    </citation>
    <scope>NUCLEOTIDE SEQUENCE</scope>
</reference>
<dbReference type="InterPro" id="IPR027417">
    <property type="entry name" value="P-loop_NTPase"/>
</dbReference>
<dbReference type="CDD" id="cd00154">
    <property type="entry name" value="Rab"/>
    <property type="match status" value="1"/>
</dbReference>
<name>A0A0F9NQK9_9ZZZZ</name>
<proteinExistence type="predicted"/>
<dbReference type="PRINTS" id="PR00449">
    <property type="entry name" value="RASTRNSFRMNG"/>
</dbReference>
<dbReference type="InterPro" id="IPR005225">
    <property type="entry name" value="Small_GTP-bd"/>
</dbReference>
<keyword evidence="2" id="KW-0342">GTP-binding</keyword>
<dbReference type="FunFam" id="3.40.50.300:FF:001329">
    <property type="entry name" value="Small GTP-binding protein, putative"/>
    <property type="match status" value="1"/>
</dbReference>